<evidence type="ECO:0000313" key="2">
    <source>
        <dbReference type="Proteomes" id="UP000636110"/>
    </source>
</evidence>
<gene>
    <name evidence="1" type="ORF">GM920_11055</name>
</gene>
<dbReference type="Proteomes" id="UP000636110">
    <property type="component" value="Unassembled WGS sequence"/>
</dbReference>
<dbReference type="RefSeq" id="WP_182957027.1">
    <property type="nucleotide sequence ID" value="NZ_WNXC01000003.1"/>
</dbReference>
<accession>A0ABR6EW80</accession>
<reference evidence="1 2" key="1">
    <citation type="submission" date="2019-11" db="EMBL/GenBank/DDBJ databases">
        <title>Description of Pedobacter sp. LMG 31462T.</title>
        <authorList>
            <person name="Carlier A."/>
            <person name="Qi S."/>
            <person name="Vandamme P."/>
        </authorList>
    </citation>
    <scope>NUCLEOTIDE SEQUENCE [LARGE SCALE GENOMIC DNA]</scope>
    <source>
        <strain evidence="1 2">LMG 31462</strain>
    </source>
</reference>
<comment type="caution">
    <text evidence="1">The sequence shown here is derived from an EMBL/GenBank/DDBJ whole genome shotgun (WGS) entry which is preliminary data.</text>
</comment>
<keyword evidence="2" id="KW-1185">Reference proteome</keyword>
<proteinExistence type="predicted"/>
<name>A0ABR6EW80_9SPHI</name>
<organism evidence="1 2">
    <name type="scientific">Pedobacter gandavensis</name>
    <dbReference type="NCBI Taxonomy" id="2679963"/>
    <lineage>
        <taxon>Bacteria</taxon>
        <taxon>Pseudomonadati</taxon>
        <taxon>Bacteroidota</taxon>
        <taxon>Sphingobacteriia</taxon>
        <taxon>Sphingobacteriales</taxon>
        <taxon>Sphingobacteriaceae</taxon>
        <taxon>Pedobacter</taxon>
    </lineage>
</organism>
<sequence length="58" mass="6399">MQNELVNIFNKSYLLIYNTLERPAYLKISIPDQASAIENATSSTAVLHSATKVAEKST</sequence>
<protein>
    <submittedName>
        <fullName evidence="1">Uncharacterized protein</fullName>
    </submittedName>
</protein>
<dbReference type="EMBL" id="WNXC01000003">
    <property type="protein sequence ID" value="MBB2149441.1"/>
    <property type="molecule type" value="Genomic_DNA"/>
</dbReference>
<evidence type="ECO:0000313" key="1">
    <source>
        <dbReference type="EMBL" id="MBB2149441.1"/>
    </source>
</evidence>